<protein>
    <submittedName>
        <fullName evidence="1">Uncharacterized protein</fullName>
    </submittedName>
</protein>
<accession>A0A0A9TET7</accession>
<dbReference type="AlphaFoldDB" id="A0A0A9TET7"/>
<sequence length="64" mass="7868">MRYLQKFDLNWETERHWLLCNITYICLCMTVCTEIEQRNIHRSTKVLRELQKSKVIASETKQFF</sequence>
<reference evidence="1" key="2">
    <citation type="journal article" date="2015" name="Data Brief">
        <title>Shoot transcriptome of the giant reed, Arundo donax.</title>
        <authorList>
            <person name="Barrero R.A."/>
            <person name="Guerrero F.D."/>
            <person name="Moolhuijzen P."/>
            <person name="Goolsby J.A."/>
            <person name="Tidwell J."/>
            <person name="Bellgard S.E."/>
            <person name="Bellgard M.I."/>
        </authorList>
    </citation>
    <scope>NUCLEOTIDE SEQUENCE</scope>
    <source>
        <tissue evidence="1">Shoot tissue taken approximately 20 cm above the soil surface</tissue>
    </source>
</reference>
<organism evidence="1">
    <name type="scientific">Arundo donax</name>
    <name type="common">Giant reed</name>
    <name type="synonym">Donax arundinaceus</name>
    <dbReference type="NCBI Taxonomy" id="35708"/>
    <lineage>
        <taxon>Eukaryota</taxon>
        <taxon>Viridiplantae</taxon>
        <taxon>Streptophyta</taxon>
        <taxon>Embryophyta</taxon>
        <taxon>Tracheophyta</taxon>
        <taxon>Spermatophyta</taxon>
        <taxon>Magnoliopsida</taxon>
        <taxon>Liliopsida</taxon>
        <taxon>Poales</taxon>
        <taxon>Poaceae</taxon>
        <taxon>PACMAD clade</taxon>
        <taxon>Arundinoideae</taxon>
        <taxon>Arundineae</taxon>
        <taxon>Arundo</taxon>
    </lineage>
</organism>
<dbReference type="EMBL" id="GBRH01265121">
    <property type="protein sequence ID" value="JAD32774.1"/>
    <property type="molecule type" value="Transcribed_RNA"/>
</dbReference>
<evidence type="ECO:0000313" key="1">
    <source>
        <dbReference type="EMBL" id="JAD32774.1"/>
    </source>
</evidence>
<name>A0A0A9TET7_ARUDO</name>
<proteinExistence type="predicted"/>
<reference evidence="1" key="1">
    <citation type="submission" date="2014-09" db="EMBL/GenBank/DDBJ databases">
        <authorList>
            <person name="Magalhaes I.L.F."/>
            <person name="Oliveira U."/>
            <person name="Santos F.R."/>
            <person name="Vidigal T.H.D.A."/>
            <person name="Brescovit A.D."/>
            <person name="Santos A.J."/>
        </authorList>
    </citation>
    <scope>NUCLEOTIDE SEQUENCE</scope>
    <source>
        <tissue evidence="1">Shoot tissue taken approximately 20 cm above the soil surface</tissue>
    </source>
</reference>